<dbReference type="SMART" id="SM00382">
    <property type="entry name" value="AAA"/>
    <property type="match status" value="1"/>
</dbReference>
<accession>A0ABN1G4S5</accession>
<evidence type="ECO:0000313" key="8">
    <source>
        <dbReference type="Proteomes" id="UP001500957"/>
    </source>
</evidence>
<comment type="caution">
    <text evidence="7">The sequence shown here is derived from an EMBL/GenBank/DDBJ whole genome shotgun (WGS) entry which is preliminary data.</text>
</comment>
<comment type="similarity">
    <text evidence="1">Belongs to the ABC transporter superfamily.</text>
</comment>
<keyword evidence="4 7" id="KW-0067">ATP-binding</keyword>
<evidence type="ECO:0000259" key="6">
    <source>
        <dbReference type="PROSITE" id="PS50893"/>
    </source>
</evidence>
<dbReference type="EMBL" id="BAAAHE010000002">
    <property type="protein sequence ID" value="GAA0604066.1"/>
    <property type="molecule type" value="Genomic_DNA"/>
</dbReference>
<dbReference type="PANTHER" id="PTHR43820">
    <property type="entry name" value="HIGH-AFFINITY BRANCHED-CHAIN AMINO ACID TRANSPORT ATP-BINDING PROTEIN LIVF"/>
    <property type="match status" value="1"/>
</dbReference>
<evidence type="ECO:0000313" key="7">
    <source>
        <dbReference type="EMBL" id="GAA0604066.1"/>
    </source>
</evidence>
<keyword evidence="2" id="KW-0813">Transport</keyword>
<name>A0ABN1G4S5_9ACTN</name>
<evidence type="ECO:0000256" key="2">
    <source>
        <dbReference type="ARBA" id="ARBA00022448"/>
    </source>
</evidence>
<protein>
    <submittedName>
        <fullName evidence="7">ABC transporter ATP-binding protein</fullName>
    </submittedName>
</protein>
<proteinExistence type="inferred from homology"/>
<gene>
    <name evidence="7" type="ORF">GCM10009547_02260</name>
</gene>
<dbReference type="InterPro" id="IPR003593">
    <property type="entry name" value="AAA+_ATPase"/>
</dbReference>
<dbReference type="InterPro" id="IPR027417">
    <property type="entry name" value="P-loop_NTPase"/>
</dbReference>
<dbReference type="PROSITE" id="PS50893">
    <property type="entry name" value="ABC_TRANSPORTER_2"/>
    <property type="match status" value="1"/>
</dbReference>
<feature type="domain" description="ABC transporter" evidence="6">
    <location>
        <begin position="2"/>
        <end position="230"/>
    </location>
</feature>
<evidence type="ECO:0000256" key="4">
    <source>
        <dbReference type="ARBA" id="ARBA00022840"/>
    </source>
</evidence>
<dbReference type="GO" id="GO:0005524">
    <property type="term" value="F:ATP binding"/>
    <property type="evidence" value="ECO:0007669"/>
    <property type="project" value="UniProtKB-KW"/>
</dbReference>
<keyword evidence="5" id="KW-0029">Amino-acid transport</keyword>
<keyword evidence="8" id="KW-1185">Reference proteome</keyword>
<dbReference type="SUPFAM" id="SSF52540">
    <property type="entry name" value="P-loop containing nucleoside triphosphate hydrolases"/>
    <property type="match status" value="1"/>
</dbReference>
<dbReference type="InterPro" id="IPR003439">
    <property type="entry name" value="ABC_transporter-like_ATP-bd"/>
</dbReference>
<reference evidence="7 8" key="1">
    <citation type="journal article" date="2019" name="Int. J. Syst. Evol. Microbiol.">
        <title>The Global Catalogue of Microorganisms (GCM) 10K type strain sequencing project: providing services to taxonomists for standard genome sequencing and annotation.</title>
        <authorList>
            <consortium name="The Broad Institute Genomics Platform"/>
            <consortium name="The Broad Institute Genome Sequencing Center for Infectious Disease"/>
            <person name="Wu L."/>
            <person name="Ma J."/>
        </authorList>
    </citation>
    <scope>NUCLEOTIDE SEQUENCE [LARGE SCALE GENOMIC DNA]</scope>
    <source>
        <strain evidence="7 8">JCM 10671</strain>
    </source>
</reference>
<dbReference type="InterPro" id="IPR052156">
    <property type="entry name" value="BCAA_Transport_ATP-bd_LivF"/>
</dbReference>
<evidence type="ECO:0000256" key="3">
    <source>
        <dbReference type="ARBA" id="ARBA00022741"/>
    </source>
</evidence>
<evidence type="ECO:0000256" key="5">
    <source>
        <dbReference type="ARBA" id="ARBA00022970"/>
    </source>
</evidence>
<dbReference type="Proteomes" id="UP001500957">
    <property type="component" value="Unassembled WGS sequence"/>
</dbReference>
<dbReference type="CDD" id="cd03224">
    <property type="entry name" value="ABC_TM1139_LivF_branched"/>
    <property type="match status" value="1"/>
</dbReference>
<evidence type="ECO:0000256" key="1">
    <source>
        <dbReference type="ARBA" id="ARBA00005417"/>
    </source>
</evidence>
<dbReference type="PANTHER" id="PTHR43820:SF4">
    <property type="entry name" value="HIGH-AFFINITY BRANCHED-CHAIN AMINO ACID TRANSPORT ATP-BINDING PROTEIN LIVF"/>
    <property type="match status" value="1"/>
</dbReference>
<dbReference type="Gene3D" id="3.40.50.300">
    <property type="entry name" value="P-loop containing nucleotide triphosphate hydrolases"/>
    <property type="match status" value="1"/>
</dbReference>
<organism evidence="7 8">
    <name type="scientific">Sporichthya brevicatena</name>
    <dbReference type="NCBI Taxonomy" id="171442"/>
    <lineage>
        <taxon>Bacteria</taxon>
        <taxon>Bacillati</taxon>
        <taxon>Actinomycetota</taxon>
        <taxon>Actinomycetes</taxon>
        <taxon>Sporichthyales</taxon>
        <taxon>Sporichthyaceae</taxon>
        <taxon>Sporichthya</taxon>
    </lineage>
</organism>
<keyword evidence="3" id="KW-0547">Nucleotide-binding</keyword>
<sequence>MLELRNITAGYDNGTVLLDVSLTVPDRATVALLGPNGAGKTTLLRVASGLLKPYSGQILINGQDVTGDPAFKVSRKGIIHVPEGRGIFPSLTVSDNILLQSPAGQFKKGFRTATSTFPRLQERARQIARTLSGGEQQMLALSHAYVSDPQVVLLDEVSMGLAPKIVEEIFDYLADLGRQGVAQLLVEQYVGQALRMADYVYILDRGRISFAGEPGEISEETIMNSYLGSLAS</sequence>
<dbReference type="Pfam" id="PF00005">
    <property type="entry name" value="ABC_tran"/>
    <property type="match status" value="1"/>
</dbReference>
<dbReference type="RefSeq" id="WP_344600684.1">
    <property type="nucleotide sequence ID" value="NZ_BAAAHE010000002.1"/>
</dbReference>